<organism evidence="1 2">
    <name type="scientific">Stenomitos frigidus AS-A4</name>
    <dbReference type="NCBI Taxonomy" id="2933935"/>
    <lineage>
        <taxon>Bacteria</taxon>
        <taxon>Bacillati</taxon>
        <taxon>Cyanobacteriota</taxon>
        <taxon>Cyanophyceae</taxon>
        <taxon>Leptolyngbyales</taxon>
        <taxon>Leptolyngbyaceae</taxon>
        <taxon>Stenomitos</taxon>
    </lineage>
</organism>
<name>A0ABV0KN54_9CYAN</name>
<comment type="caution">
    <text evidence="1">The sequence shown here is derived from an EMBL/GenBank/DDBJ whole genome shotgun (WGS) entry which is preliminary data.</text>
</comment>
<gene>
    <name evidence="1" type="ORF">NDI38_19735</name>
</gene>
<dbReference type="RefSeq" id="WP_190448659.1">
    <property type="nucleotide sequence ID" value="NZ_JAMPLM010000020.1"/>
</dbReference>
<evidence type="ECO:0000313" key="1">
    <source>
        <dbReference type="EMBL" id="MEP1060668.1"/>
    </source>
</evidence>
<accession>A0ABV0KN54</accession>
<dbReference type="PANTHER" id="PTHR39166">
    <property type="entry name" value="BLL1166 PROTEIN"/>
    <property type="match status" value="1"/>
</dbReference>
<keyword evidence="2" id="KW-1185">Reference proteome</keyword>
<reference evidence="1 2" key="1">
    <citation type="submission" date="2022-04" db="EMBL/GenBank/DDBJ databases">
        <title>Positive selection, recombination, and allopatry shape intraspecific diversity of widespread and dominant cyanobacteria.</title>
        <authorList>
            <person name="Wei J."/>
            <person name="Shu W."/>
            <person name="Hu C."/>
        </authorList>
    </citation>
    <scope>NUCLEOTIDE SEQUENCE [LARGE SCALE GENOMIC DNA]</scope>
    <source>
        <strain evidence="1 2">AS-A4</strain>
    </source>
</reference>
<dbReference type="Proteomes" id="UP001476950">
    <property type="component" value="Unassembled WGS sequence"/>
</dbReference>
<dbReference type="InterPro" id="IPR009267">
    <property type="entry name" value="NTP_transf_6"/>
</dbReference>
<dbReference type="EMBL" id="JAMPLM010000020">
    <property type="protein sequence ID" value="MEP1060668.1"/>
    <property type="molecule type" value="Genomic_DNA"/>
</dbReference>
<evidence type="ECO:0000313" key="2">
    <source>
        <dbReference type="Proteomes" id="UP001476950"/>
    </source>
</evidence>
<sequence>MATCDRLQQILIDSPVGAVLPVIAQQPLANWWLAGGAIRNTIWQSLFDDCALTIKDFDLAFFDDQGDRDQELSAKAILAAQFPDYVFDVKNQASFARWRAGRRPYSSTEDGIADWLHTATAVGVRCDRRAQWEFFTPYELDDLFNGIIRPTPAHMQNPDAEQKAASFLQRCASLRAAS</sequence>
<dbReference type="Pfam" id="PF06042">
    <property type="entry name" value="NTP_transf_6"/>
    <property type="match status" value="1"/>
</dbReference>
<protein>
    <submittedName>
        <fullName evidence="1">Nucleotidyltransferase family protein</fullName>
    </submittedName>
</protein>
<dbReference type="PANTHER" id="PTHR39166:SF1">
    <property type="entry name" value="BLL1166 PROTEIN"/>
    <property type="match status" value="1"/>
</dbReference>
<proteinExistence type="predicted"/>